<dbReference type="InterPro" id="IPR051012">
    <property type="entry name" value="CellSynth/LPSAsmb/PSIAsmb"/>
</dbReference>
<dbReference type="SMART" id="SM00567">
    <property type="entry name" value="EZ_HEAT"/>
    <property type="match status" value="8"/>
</dbReference>
<feature type="signal peptide" evidence="5">
    <location>
        <begin position="1"/>
        <end position="25"/>
    </location>
</feature>
<keyword evidence="2 3" id="KW-0802">TPR repeat</keyword>
<reference evidence="6 7" key="1">
    <citation type="submission" date="2015-03" db="EMBL/GenBank/DDBJ databases">
        <title>Genome assembly of Sandaracinus amylolyticus DSM 53668.</title>
        <authorList>
            <person name="Sharma G."/>
            <person name="Subramanian S."/>
        </authorList>
    </citation>
    <scope>NUCLEOTIDE SEQUENCE [LARGE SCALE GENOMIC DNA]</scope>
    <source>
        <strain evidence="6 7">DSM 53668</strain>
    </source>
</reference>
<feature type="repeat" description="TPR" evidence="3">
    <location>
        <begin position="332"/>
        <end position="365"/>
    </location>
</feature>
<dbReference type="Gene3D" id="1.25.10.10">
    <property type="entry name" value="Leucine-rich Repeat Variant"/>
    <property type="match status" value="4"/>
</dbReference>
<evidence type="ECO:0000256" key="5">
    <source>
        <dbReference type="SAM" id="SignalP"/>
    </source>
</evidence>
<dbReference type="InterPro" id="IPR019734">
    <property type="entry name" value="TPR_rpt"/>
</dbReference>
<dbReference type="PROSITE" id="PS50005">
    <property type="entry name" value="TPR"/>
    <property type="match status" value="3"/>
</dbReference>
<dbReference type="KEGG" id="samy:DB32_002762"/>
<keyword evidence="1" id="KW-0677">Repeat</keyword>
<protein>
    <submittedName>
        <fullName evidence="6">TPR repeat protein</fullName>
    </submittedName>
</protein>
<dbReference type="Pfam" id="PF14559">
    <property type="entry name" value="TPR_19"/>
    <property type="match status" value="2"/>
</dbReference>
<evidence type="ECO:0000256" key="4">
    <source>
        <dbReference type="SAM" id="MobiDB-lite"/>
    </source>
</evidence>
<dbReference type="SUPFAM" id="SSF48371">
    <property type="entry name" value="ARM repeat"/>
    <property type="match status" value="2"/>
</dbReference>
<feature type="region of interest" description="Disordered" evidence="4">
    <location>
        <begin position="30"/>
        <end position="67"/>
    </location>
</feature>
<dbReference type="InterPro" id="IPR004155">
    <property type="entry name" value="PBS_lyase_HEAT"/>
</dbReference>
<gene>
    <name evidence="6" type="ORF">DB32_002762</name>
</gene>
<evidence type="ECO:0000256" key="1">
    <source>
        <dbReference type="ARBA" id="ARBA00022737"/>
    </source>
</evidence>
<dbReference type="Gene3D" id="1.25.40.10">
    <property type="entry name" value="Tetratricopeptide repeat domain"/>
    <property type="match status" value="5"/>
</dbReference>
<organism evidence="6 7">
    <name type="scientific">Sandaracinus amylolyticus</name>
    <dbReference type="NCBI Taxonomy" id="927083"/>
    <lineage>
        <taxon>Bacteria</taxon>
        <taxon>Pseudomonadati</taxon>
        <taxon>Myxococcota</taxon>
        <taxon>Polyangia</taxon>
        <taxon>Polyangiales</taxon>
        <taxon>Sandaracinaceae</taxon>
        <taxon>Sandaracinus</taxon>
    </lineage>
</organism>
<keyword evidence="5" id="KW-0732">Signal</keyword>
<feature type="repeat" description="TPR" evidence="3">
    <location>
        <begin position="744"/>
        <end position="777"/>
    </location>
</feature>
<sequence length="1337" mass="143439">MVRRRRPFSFLLAILLLTVPASSRAQDDWGLIRERGGGGSTTTRPRGGGGARRPRAEPRTPEVAPPSDRSAVMLERYLRVLESEPSDGFALDRLIELHRERDGNDRALRELLEARATGENGWWARMLLGHLARRAHRLDEARAQYEQAATLRPDEPLATIAIARVLRESGDTEGARTRYEAALERTPRGPARDDVTRELATLALDRGDVDEARRRFDQLAGGAGGSLYLRTELARALLARGDHERAIAEYERVAGGLRGDARASAPVLIELARAQLGAGRDADAIATLDRAVASAGGASGTRAEADELRLEAYRRADRLDELATSLARRSGPEAAALLGRVHDELGHDGEALDAYRRALRARPRDVDLRLRIVQVLARAGRIDELIEEYRALVRSAPDEPRHVVQLAELLRETGRRDEALATLEAASRRSRDPALHQRLAELYARWGERQRAEAELAALVRLDPSDALHLIALGSQQFDAGDREGAMTTWRRILTLGGDRADAHATLGGILADHDLLSDAIDEHTEAARLAPDRLEIVRGLATTLERAGRDAEALPHWQRVLALAGDDRAARREARERIVGLWVRTRQVDAMAQSLGRAFQGDPPDLEAGRMLAEIHRRRRDLEGSQRVLARLAELEPGDIETLTALERVRSQAGDRAGAIEVLRRLVEIDPRRAATHLSRMAEHALALYRDDDARAYAAEAVELSPEDASAHRRLGDLLRAGQDVDGAIASYRRALERDPRLFDTAFDLAEMHLARGEHEDADRVYRDVLARAPDDDLVARAARASLQIHVGVGTLEALERELLPLALAHPERPIYRRVVVELYDAMTGPLVVRARRSGPEGDEARASLRRWGARAIKPLLEALADADPSQRRIALAILGPLGNPAAAAPLLGVAETAESLDVRVQALLGVAAIPSAALVPRLATLATAEAPAIRAAATLALARTGGRAAIEVLRARLADDDSQVRGWAALGLGATRDVASAPALRRIVEDPRQPRASAALALGWLGDRDAIAPLVALAREAHPGVAPAALAALAAHDTPVARAARVTALFPGDGRVRRAAAASLRTSARAPDALPLPAPGEGPADLALRLARADETLPPPDLDALAPTLVSVLREALSSGPAPRVAATLSVLAAGPAPLGLGELTRDLDTWPEAARASAARSLERLLAQLVPDLSTCARADDASVRAEAARVLAHADDTTAATVLADALDDGAATVRRAALDALAEAELDPTETLRARTASLLASSDDWAMRTRAARALGTLGGDAARAALITALRDDAFAFVREEAALALGRLGGEGADVALSDACARDDEPRVRAGAARAIEALGGSCDPRVR</sequence>
<dbReference type="Pfam" id="PF13646">
    <property type="entry name" value="HEAT_2"/>
    <property type="match status" value="2"/>
</dbReference>
<dbReference type="STRING" id="927083.DB32_002762"/>
<evidence type="ECO:0000313" key="7">
    <source>
        <dbReference type="Proteomes" id="UP000034883"/>
    </source>
</evidence>
<dbReference type="SMART" id="SM00028">
    <property type="entry name" value="TPR"/>
    <property type="match status" value="12"/>
</dbReference>
<dbReference type="EMBL" id="CP011125">
    <property type="protein sequence ID" value="AKF05613.1"/>
    <property type="molecule type" value="Genomic_DNA"/>
</dbReference>
<evidence type="ECO:0000313" key="6">
    <source>
        <dbReference type="EMBL" id="AKF05613.1"/>
    </source>
</evidence>
<proteinExistence type="predicted"/>
<accession>A0A0F6YIY4</accession>
<dbReference type="Pfam" id="PF13176">
    <property type="entry name" value="TPR_7"/>
    <property type="match status" value="1"/>
</dbReference>
<feature type="chain" id="PRO_5002512858" evidence="5">
    <location>
        <begin position="26"/>
        <end position="1337"/>
    </location>
</feature>
<dbReference type="InterPro" id="IPR011989">
    <property type="entry name" value="ARM-like"/>
</dbReference>
<dbReference type="PANTHER" id="PTHR45586:SF1">
    <property type="entry name" value="LIPOPOLYSACCHARIDE ASSEMBLY PROTEIN B"/>
    <property type="match status" value="1"/>
</dbReference>
<name>A0A0F6YIY4_9BACT</name>
<dbReference type="Proteomes" id="UP000034883">
    <property type="component" value="Chromosome"/>
</dbReference>
<dbReference type="InterPro" id="IPR016024">
    <property type="entry name" value="ARM-type_fold"/>
</dbReference>
<dbReference type="PANTHER" id="PTHR45586">
    <property type="entry name" value="TPR REPEAT-CONTAINING PROTEIN PA4667"/>
    <property type="match status" value="1"/>
</dbReference>
<dbReference type="InterPro" id="IPR011990">
    <property type="entry name" value="TPR-like_helical_dom_sf"/>
</dbReference>
<evidence type="ECO:0000256" key="3">
    <source>
        <dbReference type="PROSITE-ProRule" id="PRU00339"/>
    </source>
</evidence>
<keyword evidence="7" id="KW-1185">Reference proteome</keyword>
<evidence type="ECO:0000256" key="2">
    <source>
        <dbReference type="ARBA" id="ARBA00022803"/>
    </source>
</evidence>
<dbReference type="SUPFAM" id="SSF48452">
    <property type="entry name" value="TPR-like"/>
    <property type="match status" value="4"/>
</dbReference>
<dbReference type="Pfam" id="PF13432">
    <property type="entry name" value="TPR_16"/>
    <property type="match status" value="2"/>
</dbReference>
<feature type="repeat" description="TPR" evidence="3">
    <location>
        <begin position="710"/>
        <end position="743"/>
    </location>
</feature>